<dbReference type="Gene3D" id="2.40.37.10">
    <property type="entry name" value="Lyase, Ornithine Decarboxylase, Chain A, domain 1"/>
    <property type="match status" value="1"/>
</dbReference>
<dbReference type="GO" id="GO:0033387">
    <property type="term" value="P:putrescine biosynthetic process from arginine, via ornithine"/>
    <property type="evidence" value="ECO:0007669"/>
    <property type="project" value="TreeGrafter"/>
</dbReference>
<keyword evidence="3" id="KW-0663">Pyridoxal phosphate</keyword>
<reference evidence="9 10" key="1">
    <citation type="submission" date="2021-06" db="EMBL/GenBank/DDBJ databases">
        <title>Caerostris extrusa draft genome.</title>
        <authorList>
            <person name="Kono N."/>
            <person name="Arakawa K."/>
        </authorList>
    </citation>
    <scope>NUCLEOTIDE SEQUENCE [LARGE SCALE GENOMIC DNA]</scope>
</reference>
<dbReference type="Proteomes" id="UP001054945">
    <property type="component" value="Unassembled WGS sequence"/>
</dbReference>
<dbReference type="InterPro" id="IPR022644">
    <property type="entry name" value="De-COase2_N"/>
</dbReference>
<dbReference type="GO" id="GO:0005737">
    <property type="term" value="C:cytoplasm"/>
    <property type="evidence" value="ECO:0007669"/>
    <property type="project" value="TreeGrafter"/>
</dbReference>
<dbReference type="Gene3D" id="3.20.20.10">
    <property type="entry name" value="Alanine racemase"/>
    <property type="match status" value="1"/>
</dbReference>
<name>A0AAV4WXP8_CAEEX</name>
<protein>
    <submittedName>
        <fullName evidence="9">Ornithine decarboxylase</fullName>
    </submittedName>
</protein>
<keyword evidence="6" id="KW-0812">Transmembrane</keyword>
<keyword evidence="6" id="KW-0472">Membrane</keyword>
<evidence type="ECO:0000256" key="3">
    <source>
        <dbReference type="ARBA" id="ARBA00022898"/>
    </source>
</evidence>
<dbReference type="InterPro" id="IPR022657">
    <property type="entry name" value="De-COase2_CS"/>
</dbReference>
<proteinExistence type="inferred from homology"/>
<evidence type="ECO:0000313" key="9">
    <source>
        <dbReference type="EMBL" id="GIY87242.1"/>
    </source>
</evidence>
<dbReference type="SUPFAM" id="SSF51419">
    <property type="entry name" value="PLP-binding barrel"/>
    <property type="match status" value="1"/>
</dbReference>
<keyword evidence="4" id="KW-0456">Lyase</keyword>
<dbReference type="PROSITE" id="PS00879">
    <property type="entry name" value="ODR_DC_2_2"/>
    <property type="match status" value="1"/>
</dbReference>
<comment type="caution">
    <text evidence="9">The sequence shown here is derived from an EMBL/GenBank/DDBJ whole genome shotgun (WGS) entry which is preliminary data.</text>
</comment>
<comment type="similarity">
    <text evidence="2 5">Belongs to the Orn/Lys/Arg decarboxylase class-II family.</text>
</comment>
<dbReference type="Pfam" id="PF00278">
    <property type="entry name" value="Orn_DAP_Arg_deC"/>
    <property type="match status" value="1"/>
</dbReference>
<accession>A0AAV4WXP8</accession>
<feature type="transmembrane region" description="Helical" evidence="6">
    <location>
        <begin position="43"/>
        <end position="65"/>
    </location>
</feature>
<evidence type="ECO:0000256" key="6">
    <source>
        <dbReference type="SAM" id="Phobius"/>
    </source>
</evidence>
<dbReference type="InterPro" id="IPR002433">
    <property type="entry name" value="Orn_de-COase"/>
</dbReference>
<keyword evidence="10" id="KW-1185">Reference proteome</keyword>
<keyword evidence="6" id="KW-1133">Transmembrane helix</keyword>
<evidence type="ECO:0000259" key="7">
    <source>
        <dbReference type="Pfam" id="PF00278"/>
    </source>
</evidence>
<evidence type="ECO:0000256" key="1">
    <source>
        <dbReference type="ARBA" id="ARBA00001933"/>
    </source>
</evidence>
<feature type="domain" description="Orn/DAP/Arg decarboxylase 2 C-terminal" evidence="7">
    <location>
        <begin position="232"/>
        <end position="350"/>
    </location>
</feature>
<dbReference type="PRINTS" id="PR01179">
    <property type="entry name" value="ODADCRBXLASE"/>
</dbReference>
<evidence type="ECO:0000256" key="2">
    <source>
        <dbReference type="ARBA" id="ARBA00008872"/>
    </source>
</evidence>
<evidence type="ECO:0000259" key="8">
    <source>
        <dbReference type="Pfam" id="PF02784"/>
    </source>
</evidence>
<evidence type="ECO:0000313" key="10">
    <source>
        <dbReference type="Proteomes" id="UP001054945"/>
    </source>
</evidence>
<dbReference type="InterPro" id="IPR029066">
    <property type="entry name" value="PLP-binding_barrel"/>
</dbReference>
<dbReference type="GO" id="GO:0004586">
    <property type="term" value="F:ornithine decarboxylase activity"/>
    <property type="evidence" value="ECO:0007669"/>
    <property type="project" value="TreeGrafter"/>
</dbReference>
<feature type="domain" description="Orn/DAP/Arg decarboxylase 2 N-terminal" evidence="8">
    <location>
        <begin position="90"/>
        <end position="140"/>
    </location>
</feature>
<dbReference type="InterPro" id="IPR022643">
    <property type="entry name" value="De-COase2_C"/>
</dbReference>
<dbReference type="EMBL" id="BPLR01016913">
    <property type="protein sequence ID" value="GIY87242.1"/>
    <property type="molecule type" value="Genomic_DNA"/>
</dbReference>
<dbReference type="SUPFAM" id="SSF50621">
    <property type="entry name" value="Alanine racemase C-terminal domain-like"/>
    <property type="match status" value="1"/>
</dbReference>
<dbReference type="AlphaFoldDB" id="A0AAV4WXP8"/>
<gene>
    <name evidence="9" type="primary">ODC1</name>
    <name evidence="9" type="ORF">CEXT_512821</name>
</gene>
<organism evidence="9 10">
    <name type="scientific">Caerostris extrusa</name>
    <name type="common">Bark spider</name>
    <name type="synonym">Caerostris bankana</name>
    <dbReference type="NCBI Taxonomy" id="172846"/>
    <lineage>
        <taxon>Eukaryota</taxon>
        <taxon>Metazoa</taxon>
        <taxon>Ecdysozoa</taxon>
        <taxon>Arthropoda</taxon>
        <taxon>Chelicerata</taxon>
        <taxon>Arachnida</taxon>
        <taxon>Araneae</taxon>
        <taxon>Araneomorphae</taxon>
        <taxon>Entelegynae</taxon>
        <taxon>Araneoidea</taxon>
        <taxon>Araneidae</taxon>
        <taxon>Caerostris</taxon>
    </lineage>
</organism>
<dbReference type="InterPro" id="IPR000183">
    <property type="entry name" value="Orn/DAP/Arg_de-COase"/>
</dbReference>
<comment type="cofactor">
    <cofactor evidence="1">
        <name>pyridoxal 5'-phosphate</name>
        <dbReference type="ChEBI" id="CHEBI:597326"/>
    </cofactor>
</comment>
<evidence type="ECO:0000256" key="5">
    <source>
        <dbReference type="RuleBase" id="RU003737"/>
    </source>
</evidence>
<dbReference type="PRINTS" id="PR01182">
    <property type="entry name" value="ORNDCRBXLASE"/>
</dbReference>
<evidence type="ECO:0000256" key="4">
    <source>
        <dbReference type="ARBA" id="ARBA00023239"/>
    </source>
</evidence>
<dbReference type="Pfam" id="PF02784">
    <property type="entry name" value="Orn_Arg_deC_N"/>
    <property type="match status" value="1"/>
</dbReference>
<dbReference type="PANTHER" id="PTHR11482:SF6">
    <property type="entry name" value="ORNITHINE DECARBOXYLASE 1-RELATED"/>
    <property type="match status" value="1"/>
</dbReference>
<dbReference type="PANTHER" id="PTHR11482">
    <property type="entry name" value="ARGININE/DIAMINOPIMELATE/ORNITHINE DECARBOXYLASE"/>
    <property type="match status" value="1"/>
</dbReference>
<sequence length="378" mass="42599">MLKKKVKEWKEAMSRVDMFYDCCYESRLWNQVLLYPWHANLDVIWISQVIFLYLAHSLGLTVVGVCSRLSATCLWGSTNCRRSAILSPCSRIRDPKDFEGAIKLSRSVFDVAKSLDMKLTVLDIGGGFPGYKGSSHLFNEVSESRILSKKRKIVAECVGAEVEERANGPLAPPSKRRDLSQFTIHPVDPAYFNEYQNPNIAKLAMAASINRAIDEYFPANGHYTIIAEPGRYVVKSAFTLCANIIGKKRKENKRSDGPTIMCFFSLAPFADETFGSEIMYIINEGIYGLFVFNLLHGVKRKPVFGKEWTGKELLPSSIWGQSCDVMDKIVDECMLPELNIGDWLTIDDMGAYSIACATTFNGFEKNQSQLYHVPEKCK</sequence>
<dbReference type="InterPro" id="IPR009006">
    <property type="entry name" value="Ala_racemase/Decarboxylase_C"/>
</dbReference>